<reference evidence="10" key="1">
    <citation type="submission" date="2016-11" db="UniProtKB">
        <authorList>
            <consortium name="WormBaseParasite"/>
        </authorList>
    </citation>
    <scope>IDENTIFICATION</scope>
</reference>
<feature type="region of interest" description="Disordered" evidence="7">
    <location>
        <begin position="613"/>
        <end position="646"/>
    </location>
</feature>
<evidence type="ECO:0000259" key="8">
    <source>
        <dbReference type="Pfam" id="PF05041"/>
    </source>
</evidence>
<evidence type="ECO:0000256" key="7">
    <source>
        <dbReference type="SAM" id="MobiDB-lite"/>
    </source>
</evidence>
<feature type="region of interest" description="Disordered" evidence="7">
    <location>
        <begin position="2187"/>
        <end position="2253"/>
    </location>
</feature>
<feature type="compositionally biased region" description="Basic and acidic residues" evidence="7">
    <location>
        <begin position="2202"/>
        <end position="2211"/>
    </location>
</feature>
<feature type="compositionally biased region" description="Low complexity" evidence="7">
    <location>
        <begin position="2212"/>
        <end position="2231"/>
    </location>
</feature>
<evidence type="ECO:0000256" key="6">
    <source>
        <dbReference type="RuleBase" id="RU367089"/>
    </source>
</evidence>
<feature type="transmembrane region" description="Helical" evidence="6">
    <location>
        <begin position="920"/>
        <end position="946"/>
    </location>
</feature>
<feature type="compositionally biased region" description="Low complexity" evidence="7">
    <location>
        <begin position="350"/>
        <end position="361"/>
    </location>
</feature>
<feature type="transmembrane region" description="Helical" evidence="6">
    <location>
        <begin position="813"/>
        <end position="834"/>
    </location>
</feature>
<comment type="subcellular location">
    <subcellularLocation>
        <location evidence="1 6">Membrane</location>
        <topology evidence="1 6">Multi-pass membrane protein</topology>
    </subcellularLocation>
</comment>
<feature type="transmembrane region" description="Helical" evidence="6">
    <location>
        <begin position="1228"/>
        <end position="1244"/>
    </location>
</feature>
<protein>
    <recommendedName>
        <fullName evidence="6">Pecanex-like protein</fullName>
    </recommendedName>
</protein>
<feature type="region of interest" description="Disordered" evidence="7">
    <location>
        <begin position="324"/>
        <end position="390"/>
    </location>
</feature>
<comment type="similarity">
    <text evidence="2 6">Belongs to the pecanex family.</text>
</comment>
<evidence type="ECO:0000313" key="10">
    <source>
        <dbReference type="WBParaSite" id="Csp11.Scaffold630.g21464.t1"/>
    </source>
</evidence>
<dbReference type="Proteomes" id="UP000095282">
    <property type="component" value="Unplaced"/>
</dbReference>
<feature type="transmembrane region" description="Helical" evidence="6">
    <location>
        <begin position="61"/>
        <end position="85"/>
    </location>
</feature>
<feature type="compositionally biased region" description="Low complexity" evidence="7">
    <location>
        <begin position="1909"/>
        <end position="1921"/>
    </location>
</feature>
<feature type="transmembrane region" description="Helical" evidence="6">
    <location>
        <begin position="1088"/>
        <end position="1105"/>
    </location>
</feature>
<feature type="region of interest" description="Disordered" evidence="7">
    <location>
        <begin position="1869"/>
        <end position="1957"/>
    </location>
</feature>
<evidence type="ECO:0000313" key="9">
    <source>
        <dbReference type="Proteomes" id="UP000095282"/>
    </source>
</evidence>
<evidence type="ECO:0000256" key="1">
    <source>
        <dbReference type="ARBA" id="ARBA00004141"/>
    </source>
</evidence>
<feature type="compositionally biased region" description="Pro residues" evidence="7">
    <location>
        <begin position="1922"/>
        <end position="1932"/>
    </location>
</feature>
<keyword evidence="5 6" id="KW-0472">Membrane</keyword>
<feature type="compositionally biased region" description="Acidic residues" evidence="7">
    <location>
        <begin position="325"/>
        <end position="349"/>
    </location>
</feature>
<dbReference type="InterPro" id="IPR039797">
    <property type="entry name" value="Pecanex"/>
</dbReference>
<feature type="transmembrane region" description="Helical" evidence="6">
    <location>
        <begin position="1117"/>
        <end position="1137"/>
    </location>
</feature>
<feature type="transmembrane region" description="Helical" evidence="6">
    <location>
        <begin position="1013"/>
        <end position="1030"/>
    </location>
</feature>
<evidence type="ECO:0000256" key="5">
    <source>
        <dbReference type="ARBA" id="ARBA00023136"/>
    </source>
</evidence>
<proteinExistence type="inferred from homology"/>
<organism evidence="9 10">
    <name type="scientific">Caenorhabditis tropicalis</name>
    <dbReference type="NCBI Taxonomy" id="1561998"/>
    <lineage>
        <taxon>Eukaryota</taxon>
        <taxon>Metazoa</taxon>
        <taxon>Ecdysozoa</taxon>
        <taxon>Nematoda</taxon>
        <taxon>Chromadorea</taxon>
        <taxon>Rhabditida</taxon>
        <taxon>Rhabditina</taxon>
        <taxon>Rhabditomorpha</taxon>
        <taxon>Rhabditoidea</taxon>
        <taxon>Rhabditidae</taxon>
        <taxon>Peloderinae</taxon>
        <taxon>Caenorhabditis</taxon>
    </lineage>
</organism>
<dbReference type="GO" id="GO:0007029">
    <property type="term" value="P:endoplasmic reticulum organization"/>
    <property type="evidence" value="ECO:0007669"/>
    <property type="project" value="TreeGrafter"/>
</dbReference>
<dbReference type="InterPro" id="IPR007735">
    <property type="entry name" value="Pecanex_C"/>
</dbReference>
<feature type="region of interest" description="Disordered" evidence="7">
    <location>
        <begin position="471"/>
        <end position="502"/>
    </location>
</feature>
<feature type="transmembrane region" description="Helical" evidence="6">
    <location>
        <begin position="1256"/>
        <end position="1274"/>
    </location>
</feature>
<dbReference type="GO" id="GO:0005783">
    <property type="term" value="C:endoplasmic reticulum"/>
    <property type="evidence" value="ECO:0007669"/>
    <property type="project" value="TreeGrafter"/>
</dbReference>
<evidence type="ECO:0000256" key="2">
    <source>
        <dbReference type="ARBA" id="ARBA00010170"/>
    </source>
</evidence>
<dbReference type="PANTHER" id="PTHR12372:SF7">
    <property type="entry name" value="PROTEIN PECANEX"/>
    <property type="match status" value="1"/>
</dbReference>
<accession>A0A1I7V1I1</accession>
<evidence type="ECO:0000256" key="3">
    <source>
        <dbReference type="ARBA" id="ARBA00022692"/>
    </source>
</evidence>
<feature type="transmembrane region" description="Helical" evidence="6">
    <location>
        <begin position="36"/>
        <end position="54"/>
    </location>
</feature>
<evidence type="ECO:0000256" key="4">
    <source>
        <dbReference type="ARBA" id="ARBA00022989"/>
    </source>
</evidence>
<feature type="transmembrane region" description="Helical" evidence="6">
    <location>
        <begin position="879"/>
        <end position="899"/>
    </location>
</feature>
<feature type="compositionally biased region" description="Polar residues" evidence="7">
    <location>
        <begin position="2232"/>
        <end position="2253"/>
    </location>
</feature>
<feature type="region of interest" description="Disordered" evidence="7">
    <location>
        <begin position="212"/>
        <end position="308"/>
    </location>
</feature>
<dbReference type="Pfam" id="PF05041">
    <property type="entry name" value="Pecanex_C"/>
    <property type="match status" value="1"/>
</dbReference>
<dbReference type="eggNOG" id="KOG3604">
    <property type="taxonomic scope" value="Eukaryota"/>
</dbReference>
<keyword evidence="4 6" id="KW-1133">Transmembrane helix</keyword>
<dbReference type="PANTHER" id="PTHR12372">
    <property type="entry name" value="PECANEX"/>
    <property type="match status" value="1"/>
</dbReference>
<feature type="transmembrane region" description="Helical" evidence="6">
    <location>
        <begin position="1187"/>
        <end position="1208"/>
    </location>
</feature>
<feature type="transmembrane region" description="Helical" evidence="6">
    <location>
        <begin position="839"/>
        <end position="859"/>
    </location>
</feature>
<keyword evidence="9" id="KW-1185">Reference proteome</keyword>
<dbReference type="WBParaSite" id="Csp11.Scaffold630.g21464.t1">
    <property type="protein sequence ID" value="Csp11.Scaffold630.g21464.t1"/>
    <property type="gene ID" value="Csp11.Scaffold630.g21464"/>
</dbReference>
<name>A0A1I7V1I1_9PELO</name>
<feature type="domain" description="Pecanex C-terminal" evidence="8">
    <location>
        <begin position="1619"/>
        <end position="1844"/>
    </location>
</feature>
<dbReference type="GO" id="GO:0016020">
    <property type="term" value="C:membrane"/>
    <property type="evidence" value="ECO:0007669"/>
    <property type="project" value="UniProtKB-SubCell"/>
</dbReference>
<sequence length="2253" mass="251556">MSVGTHIAEVIRQGIWASLTGGWYYEPGFSIFCNTLHLYVWFILIILPLVLGLVATQGVSLVFAAAYAGFIVFFFTVIKSAVAYLHMVFDTTDPVVVTRTITDSIDDLYRETGQQPPDVEMIELRDMGYNLRGSERALDGRREPSVREEIVANLARFRRHDMERQLDSARPNPPTPIPQITSKFWDFVVSNSSATSSANVTTLAEVRKALNTIEDESTETESEPSTSPRIVEEIEEDDEIITVRSRSESPPTVVTPKRKRSMPLNLRRRNESQDDDEKPSTSSTSSSKIRRSSDPALNRRNHGDFPTESYDLREKYRKICQINENVEEVDEEEEAEGKEEAEEVEDDDMPSTSSAVPSTSRRPSRRRSSTGTTNQKRKYSRRAGSPAVFVGTLMKKDSHESSRSMPSSVGWTPVVVSLGGDAERPTTSRYSADDADNGADIRGEITKFLEDLIDKHPETLDAIESVRMSRLGRGRPSSESHDSVPVDLAPLPPSTSAGPSTSTAVAERVTHGIFAVPHVLRNAARSNSFIDWHAHSQVVSSSQHHIAQGHEDTSQGAVHTFQDEDGNWWTYTFDENSGVGTAQPLGSGRAVLELIHREREKHPETARKLFPPAELEVLPESIYDSTEDEKGEKTSDEEEANKPSTSTAVVAIPSIINNQTQTIQLPLTRRERALSSSSNESSTYMPTLPSSVFHAPSGTGATRGPPTRGVVCFSSAGSRLRNTTREGVDTRAADNIWQMEQIMELIENTHNRRNPGSEMPSIPISSLLERRPSSNIRKSYYYPMKMFPKAQKNFNLKVDRMSVDRLFDRNHTIWSLLFDIVLATTVSLLAILLIDARIFYDYSLVAFCFVVASAQFSLLKSVQPDASSPIHGFNWIASYNRPIYFCIISIGLLYVHHVAGGKEIDENPDELAWNWNPFRFHLMPSSAILVAVRDLISILLLLLPIAFTLGWLPQFNTLAHHVAEQIEMHIFGGTASFSVFSACVQLAKSSSFYVALCVLCRVAYTFSPKSTQNPLFSAFIATSVAVSYLLSRMSSNQNLMVILFDILVSPFRKNSESEEDEAAANAPSISTARDEMPKMVRKTVGERARYDLIFSIFLIAFFFGLHSTSLFTATQPYFTYAITGVCVFLGVVNHYLFPQFRSHTPWRAVSSPLLKTAEHAQFESPDAAKLMYFEAIHLWMVAIERNIAYPLLIISMVTENSWSLPAPWILLPLVCLRLLRGGFSQPQLMYIPVAVAFLAAAFDLKHVINIEYNGKYLTSWNLLPILMYICVLIYPKIVELYLKIAFIMAYVAPWQISWGSAFHAFAQPFSVPHSALIAIQTVISSIISAPLNPFLGSSFFTSSYVRPVKFWEKDYNTKRTDASTMRLSSQIDRGPMMDDSNLNAVFYEHLTRSLQKSLAGDLAMGRWATSVQPGDCFVLASFYLNSLVHIIEVGNGFVTFQLRGLEFRGTYCHQREVEAITEDIRDGSGFCCCSPGSLPGLLSFNTAWNLRWLAWEVVSGKYIIDGYSISDNSAVNLLQVHELRRLLVTLYIKCIIFYTFTSNKLRQWLREEAVATAIRSVVENSRYTDVDSIFCSTNDEDYDTVEAGISKNSFKSVYLSWMIHCIAKREESVEDEDVYDHEDAMSLCYLLSLVARRSLGTASFNRHSSAAESFLYGLHSLFKGDFRITCQRDEWVFTDMDMLRCVVAPAVKMALKLHQDHFAQFEEFDENEGLYTTIGDYQTKMFISHEQDPGWRQAILANTPSLLALRHIYDDGQDDYKIIMLNKMHLNMRVIKLNRECVRAFWAGQQQELIFLRNRNPERGSIQNARQVLRNMINSSADLPVGYPIYVSPLTTSHIESHSQIHKVFGPTFTFEGFRTFGQNVWNRLRNHFGPSGSTSAHQQQQQQAAQSMGPTPASGPPVMQITIPSATSSGSSSAPGGPNPSSGPPAAPRAHFHVGSTSTGRSEGGEKDADEDQEMIVLTMTTPRQGRRMENSIVEMTKDGTARVSVLHPKTRPPLDESIAAPVTLTAPPQTERERAIMNRPNLQAMLKSGHIIGGNQEMAIGSWVLIVDSEQIFKYLNEPLKSSGECLVVWPDELVQHMSGRASWLFQPSRGMAGKIVYTWYPSHPLRNRRSHVGDHIHLISLPLLPNGLVPVAEKGLRLIAPQDINSLGLSGCTTQEQQEFQARYIDVLILSKIVTGTVSARTSFPKKPPIPPPTSRERDRDRENGSSSTAQSTSGSTSALPSSSEQPTTSSAQPTTDPLGISSTTS</sequence>
<feature type="compositionally biased region" description="Acidic residues" evidence="7">
    <location>
        <begin position="213"/>
        <end position="222"/>
    </location>
</feature>
<keyword evidence="3 6" id="KW-0812">Transmembrane</keyword>